<dbReference type="EMBL" id="CM002872">
    <property type="protein sequence ID" value="KFK36816.1"/>
    <property type="molecule type" value="Genomic_DNA"/>
</dbReference>
<dbReference type="Pfam" id="PF01535">
    <property type="entry name" value="PPR"/>
    <property type="match status" value="8"/>
</dbReference>
<feature type="repeat" description="PPR" evidence="3">
    <location>
        <begin position="150"/>
        <end position="184"/>
    </location>
</feature>
<feature type="repeat" description="PPR" evidence="3">
    <location>
        <begin position="319"/>
        <end position="353"/>
    </location>
</feature>
<feature type="repeat" description="PPR" evidence="3">
    <location>
        <begin position="495"/>
        <end position="529"/>
    </location>
</feature>
<dbReference type="PANTHER" id="PTHR47933">
    <property type="entry name" value="PENTATRICOPEPTIDE REPEAT-CONTAINING PROTEIN 1, MITOCHONDRIAL"/>
    <property type="match status" value="1"/>
</dbReference>
<dbReference type="NCBIfam" id="TIGR00756">
    <property type="entry name" value="PPR"/>
    <property type="match status" value="13"/>
</dbReference>
<feature type="repeat" description="PPR" evidence="3">
    <location>
        <begin position="460"/>
        <end position="494"/>
    </location>
</feature>
<gene>
    <name evidence="4" type="ordered locus">AALP_Aa4g175100</name>
</gene>
<feature type="repeat" description="PPR" evidence="3">
    <location>
        <begin position="566"/>
        <end position="600"/>
    </location>
</feature>
<evidence type="ECO:0000256" key="1">
    <source>
        <dbReference type="ARBA" id="ARBA00007626"/>
    </source>
</evidence>
<dbReference type="OrthoDB" id="185373at2759"/>
<proteinExistence type="inferred from homology"/>
<organism evidence="4 5">
    <name type="scientific">Arabis alpina</name>
    <name type="common">Alpine rock-cress</name>
    <dbReference type="NCBI Taxonomy" id="50452"/>
    <lineage>
        <taxon>Eukaryota</taxon>
        <taxon>Viridiplantae</taxon>
        <taxon>Streptophyta</taxon>
        <taxon>Embryophyta</taxon>
        <taxon>Tracheophyta</taxon>
        <taxon>Spermatophyta</taxon>
        <taxon>Magnoliopsida</taxon>
        <taxon>eudicotyledons</taxon>
        <taxon>Gunneridae</taxon>
        <taxon>Pentapetalae</taxon>
        <taxon>rosids</taxon>
        <taxon>malvids</taxon>
        <taxon>Brassicales</taxon>
        <taxon>Brassicaceae</taxon>
        <taxon>Arabideae</taxon>
        <taxon>Arabis</taxon>
    </lineage>
</organism>
<protein>
    <submittedName>
        <fullName evidence="4">Uncharacterized protein</fullName>
    </submittedName>
</protein>
<dbReference type="PANTHER" id="PTHR47933:SF45">
    <property type="entry name" value="PENTACOTRIPEPTIDE-REPEAT REGION OF PRORP DOMAIN-CONTAINING PROTEIN"/>
    <property type="match status" value="1"/>
</dbReference>
<sequence length="627" mass="70107">MMERNVIPFVPYVNNVLSDLVRSNLISEAKEVYDKMVGVGVGGDNDTTQLLMRACLRERKPEEAVKIFKRVMSRGVELDGLLYSLVVQAACKMSDLVMALDLLSEMREKLGVPASQETYTSVIVAFVKEGKMEEAVKVKDEMVGFGIPMSVIAATSLITGYCKGNELGKALDLFDKMEEEGLVPDRVMFSVMIEWFCRYEKMEKAVEIYKRMKSVGISLKSVLVHKMINGCLKAELPEAALEIFNDCFETGLAHSFMCNKILMKNTDLACSVFLVMLEKGLEPNNFTYSILIDGCFKNQDEQNAWDVINHMFSSNLEASEVVYNTIINGLCKAGQTSKARKMLQDLINDKRCSMSCTSYNIIIDGFVRESETDSAVETYREMKENGISPDVVTFTSLINGFCKIDRMDLALEMRQEMISKDLKLDIPAYCALIDGFCKKLDMKTAYSLFSELLELGLIPNVSVYNSMISGFRNVGNMNAAIDLYKKMVNDGIRCDLFTYTTLIDGLLKDGNLIFASDLYSEVLASGFGPDEIFYTVLVNGLSKKGQFVRARHMLEEMKKKEDVTPSVLIYSTVIAGHYREGNLDEAFRLKAEMLEKGLVHDDTIFDILVSGQAGKPPAIAQISTFAS</sequence>
<feature type="repeat" description="PPR" evidence="3">
    <location>
        <begin position="390"/>
        <end position="424"/>
    </location>
</feature>
<keyword evidence="5" id="KW-1185">Reference proteome</keyword>
<accession>A0A087H3W4</accession>
<reference evidence="5" key="1">
    <citation type="journal article" date="2015" name="Nat. Plants">
        <title>Genome expansion of Arabis alpina linked with retrotransposition and reduced symmetric DNA methylation.</title>
        <authorList>
            <person name="Willing E.M."/>
            <person name="Rawat V."/>
            <person name="Mandakova T."/>
            <person name="Maumus F."/>
            <person name="James G.V."/>
            <person name="Nordstroem K.J."/>
            <person name="Becker C."/>
            <person name="Warthmann N."/>
            <person name="Chica C."/>
            <person name="Szarzynska B."/>
            <person name="Zytnicki M."/>
            <person name="Albani M.C."/>
            <person name="Kiefer C."/>
            <person name="Bergonzi S."/>
            <person name="Castaings L."/>
            <person name="Mateos J.L."/>
            <person name="Berns M.C."/>
            <person name="Bujdoso N."/>
            <person name="Piofczyk T."/>
            <person name="de Lorenzo L."/>
            <person name="Barrero-Sicilia C."/>
            <person name="Mateos I."/>
            <person name="Piednoel M."/>
            <person name="Hagmann J."/>
            <person name="Chen-Min-Tao R."/>
            <person name="Iglesias-Fernandez R."/>
            <person name="Schuster S.C."/>
            <person name="Alonso-Blanco C."/>
            <person name="Roudier F."/>
            <person name="Carbonero P."/>
            <person name="Paz-Ares J."/>
            <person name="Davis S.J."/>
            <person name="Pecinka A."/>
            <person name="Quesneville H."/>
            <person name="Colot V."/>
            <person name="Lysak M.A."/>
            <person name="Weigel D."/>
            <person name="Coupland G."/>
            <person name="Schneeberger K."/>
        </authorList>
    </citation>
    <scope>NUCLEOTIDE SEQUENCE [LARGE SCALE GENOMIC DNA]</scope>
    <source>
        <strain evidence="5">cv. Pajares</strain>
    </source>
</reference>
<dbReference type="Pfam" id="PF13041">
    <property type="entry name" value="PPR_2"/>
    <property type="match status" value="4"/>
</dbReference>
<dbReference type="OMA" id="VNDGISC"/>
<dbReference type="GO" id="GO:0003729">
    <property type="term" value="F:mRNA binding"/>
    <property type="evidence" value="ECO:0007669"/>
    <property type="project" value="TreeGrafter"/>
</dbReference>
<dbReference type="Gramene" id="KFK36816">
    <property type="protein sequence ID" value="KFK36816"/>
    <property type="gene ID" value="AALP_AA4G175100"/>
</dbReference>
<evidence type="ECO:0000256" key="3">
    <source>
        <dbReference type="PROSITE-ProRule" id="PRU00708"/>
    </source>
</evidence>
<name>A0A087H3W4_ARAAL</name>
<dbReference type="eggNOG" id="KOG4197">
    <property type="taxonomic scope" value="Eukaryota"/>
</dbReference>
<evidence type="ECO:0000313" key="5">
    <source>
        <dbReference type="Proteomes" id="UP000029120"/>
    </source>
</evidence>
<dbReference type="InterPro" id="IPR051240">
    <property type="entry name" value="Mito_RNA-Proc/Resp"/>
</dbReference>
<feature type="repeat" description="PPR" evidence="3">
    <location>
        <begin position="425"/>
        <end position="459"/>
    </location>
</feature>
<evidence type="ECO:0000313" key="4">
    <source>
        <dbReference type="EMBL" id="KFK36816.1"/>
    </source>
</evidence>
<dbReference type="Proteomes" id="UP000029120">
    <property type="component" value="Chromosome 4"/>
</dbReference>
<dbReference type="PROSITE" id="PS51375">
    <property type="entry name" value="PPR"/>
    <property type="match status" value="13"/>
</dbReference>
<dbReference type="InterPro" id="IPR011990">
    <property type="entry name" value="TPR-like_helical_dom_sf"/>
</dbReference>
<dbReference type="SUPFAM" id="SSF81901">
    <property type="entry name" value="HCP-like"/>
    <property type="match status" value="2"/>
</dbReference>
<feature type="repeat" description="PPR" evidence="3">
    <location>
        <begin position="284"/>
        <end position="318"/>
    </location>
</feature>
<evidence type="ECO:0000256" key="2">
    <source>
        <dbReference type="ARBA" id="ARBA00022737"/>
    </source>
</evidence>
<dbReference type="Pfam" id="PF12854">
    <property type="entry name" value="PPR_1"/>
    <property type="match status" value="1"/>
</dbReference>
<keyword evidence="2" id="KW-0677">Repeat</keyword>
<feature type="repeat" description="PPR" evidence="3">
    <location>
        <begin position="115"/>
        <end position="149"/>
    </location>
</feature>
<dbReference type="Gene3D" id="1.25.40.10">
    <property type="entry name" value="Tetratricopeptide repeat domain"/>
    <property type="match status" value="7"/>
</dbReference>
<dbReference type="InterPro" id="IPR002885">
    <property type="entry name" value="PPR_rpt"/>
</dbReference>
<feature type="repeat" description="PPR" evidence="3">
    <location>
        <begin position="44"/>
        <end position="78"/>
    </location>
</feature>
<feature type="repeat" description="PPR" evidence="3">
    <location>
        <begin position="530"/>
        <end position="560"/>
    </location>
</feature>
<dbReference type="AlphaFoldDB" id="A0A087H3W4"/>
<feature type="repeat" description="PPR" evidence="3">
    <location>
        <begin position="185"/>
        <end position="219"/>
    </location>
</feature>
<comment type="similarity">
    <text evidence="1">Belongs to the PPR family. P subfamily.</text>
</comment>
<feature type="repeat" description="PPR" evidence="3">
    <location>
        <begin position="355"/>
        <end position="389"/>
    </location>
</feature>